<protein>
    <submittedName>
        <fullName evidence="5">Succinate-semialdehyde dehydrogenase</fullName>
    </submittedName>
</protein>
<dbReference type="eggNOG" id="KOG2451">
    <property type="taxonomic scope" value="Eukaryota"/>
</dbReference>
<dbReference type="HOGENOM" id="CLU_005391_5_3_1"/>
<dbReference type="GO" id="GO:0004777">
    <property type="term" value="F:succinate-semialdehyde dehydrogenase (NAD+) activity"/>
    <property type="evidence" value="ECO:0007669"/>
    <property type="project" value="TreeGrafter"/>
</dbReference>
<dbReference type="InterPro" id="IPR015590">
    <property type="entry name" value="Aldehyde_DH_dom"/>
</dbReference>
<dbReference type="AlphaFoldDB" id="W9XEP5"/>
<dbReference type="Gene3D" id="3.40.605.10">
    <property type="entry name" value="Aldehyde Dehydrogenase, Chain A, domain 1"/>
    <property type="match status" value="1"/>
</dbReference>
<evidence type="ECO:0000256" key="1">
    <source>
        <dbReference type="ARBA" id="ARBA00005176"/>
    </source>
</evidence>
<gene>
    <name evidence="5" type="ORF">A1O1_09110</name>
</gene>
<evidence type="ECO:0000256" key="3">
    <source>
        <dbReference type="ARBA" id="ARBA00023002"/>
    </source>
</evidence>
<dbReference type="Gene3D" id="3.40.309.10">
    <property type="entry name" value="Aldehyde Dehydrogenase, Chain A, domain 2"/>
    <property type="match status" value="1"/>
</dbReference>
<name>W9XEP5_9EURO</name>
<comment type="similarity">
    <text evidence="2">Belongs to the aldehyde dehydrogenase family.</text>
</comment>
<dbReference type="FunFam" id="3.40.309.10:FF:000004">
    <property type="entry name" value="Succinate-semialdehyde dehydrogenase I"/>
    <property type="match status" value="1"/>
</dbReference>
<evidence type="ECO:0000313" key="6">
    <source>
        <dbReference type="Proteomes" id="UP000019484"/>
    </source>
</evidence>
<dbReference type="STRING" id="1182541.W9XEP5"/>
<evidence type="ECO:0000313" key="5">
    <source>
        <dbReference type="EMBL" id="EXJ78708.1"/>
    </source>
</evidence>
<dbReference type="EMBL" id="AMWN01000011">
    <property type="protein sequence ID" value="EXJ78708.1"/>
    <property type="molecule type" value="Genomic_DNA"/>
</dbReference>
<dbReference type="GeneID" id="19163955"/>
<accession>W9XEP5</accession>
<dbReference type="InterPro" id="IPR016162">
    <property type="entry name" value="Ald_DH_N"/>
</dbReference>
<dbReference type="PANTHER" id="PTHR43353">
    <property type="entry name" value="SUCCINATE-SEMIALDEHYDE DEHYDROGENASE, MITOCHONDRIAL"/>
    <property type="match status" value="1"/>
</dbReference>
<reference evidence="5 6" key="1">
    <citation type="submission" date="2013-03" db="EMBL/GenBank/DDBJ databases">
        <title>The Genome Sequence of Capronia coronata CBS 617.96.</title>
        <authorList>
            <consortium name="The Broad Institute Genomics Platform"/>
            <person name="Cuomo C."/>
            <person name="de Hoog S."/>
            <person name="Gorbushina A."/>
            <person name="Walker B."/>
            <person name="Young S.K."/>
            <person name="Zeng Q."/>
            <person name="Gargeya S."/>
            <person name="Fitzgerald M."/>
            <person name="Haas B."/>
            <person name="Abouelleil A."/>
            <person name="Allen A.W."/>
            <person name="Alvarado L."/>
            <person name="Arachchi H.M."/>
            <person name="Berlin A.M."/>
            <person name="Chapman S.B."/>
            <person name="Gainer-Dewar J."/>
            <person name="Goldberg J."/>
            <person name="Griggs A."/>
            <person name="Gujja S."/>
            <person name="Hansen M."/>
            <person name="Howarth C."/>
            <person name="Imamovic A."/>
            <person name="Ireland A."/>
            <person name="Larimer J."/>
            <person name="McCowan C."/>
            <person name="Murphy C."/>
            <person name="Pearson M."/>
            <person name="Poon T.W."/>
            <person name="Priest M."/>
            <person name="Roberts A."/>
            <person name="Saif S."/>
            <person name="Shea T."/>
            <person name="Sisk P."/>
            <person name="Sykes S."/>
            <person name="Wortman J."/>
            <person name="Nusbaum C."/>
            <person name="Birren B."/>
        </authorList>
    </citation>
    <scope>NUCLEOTIDE SEQUENCE [LARGE SCALE GENOMIC DNA]</scope>
    <source>
        <strain evidence="5 6">CBS 617.96</strain>
    </source>
</reference>
<organism evidence="5 6">
    <name type="scientific">Capronia coronata CBS 617.96</name>
    <dbReference type="NCBI Taxonomy" id="1182541"/>
    <lineage>
        <taxon>Eukaryota</taxon>
        <taxon>Fungi</taxon>
        <taxon>Dikarya</taxon>
        <taxon>Ascomycota</taxon>
        <taxon>Pezizomycotina</taxon>
        <taxon>Eurotiomycetes</taxon>
        <taxon>Chaetothyriomycetidae</taxon>
        <taxon>Chaetothyriales</taxon>
        <taxon>Herpotrichiellaceae</taxon>
        <taxon>Capronia</taxon>
    </lineage>
</organism>
<dbReference type="GO" id="GO:0009450">
    <property type="term" value="P:gamma-aminobutyric acid catabolic process"/>
    <property type="evidence" value="ECO:0007669"/>
    <property type="project" value="TreeGrafter"/>
</dbReference>
<dbReference type="PANTHER" id="PTHR43353:SF7">
    <property type="entry name" value="SUCCINATE SEMIALDEHYDE DEHYDROGENASE (EUROFUNG)"/>
    <property type="match status" value="1"/>
</dbReference>
<dbReference type="CDD" id="cd07103">
    <property type="entry name" value="ALDH_F5_SSADH_GabD"/>
    <property type="match status" value="1"/>
</dbReference>
<dbReference type="SUPFAM" id="SSF53720">
    <property type="entry name" value="ALDH-like"/>
    <property type="match status" value="1"/>
</dbReference>
<keyword evidence="3" id="KW-0560">Oxidoreductase</keyword>
<evidence type="ECO:0000259" key="4">
    <source>
        <dbReference type="Pfam" id="PF00171"/>
    </source>
</evidence>
<dbReference type="InterPro" id="IPR016161">
    <property type="entry name" value="Ald_DH/histidinol_DH"/>
</dbReference>
<dbReference type="RefSeq" id="XP_007728156.1">
    <property type="nucleotide sequence ID" value="XM_007729966.1"/>
</dbReference>
<feature type="domain" description="Aldehyde dehydrogenase" evidence="4">
    <location>
        <begin position="25"/>
        <end position="488"/>
    </location>
</feature>
<dbReference type="GO" id="GO:0005737">
    <property type="term" value="C:cytoplasm"/>
    <property type="evidence" value="ECO:0007669"/>
    <property type="project" value="TreeGrafter"/>
</dbReference>
<sequence length="497" mass="53954">MGEQPTFKLNKPALFQNKSLVDGAWLEAKSGKRFDVIDPGTGQPWTTAPDNDASDVEEAVQAAHRAFLGYRRLSPLFRYQCLLKWGSLIREHRDDLAQIVTYETGKPITDAQFEIDYAQSAAWWFAGEAERIHGTAFDSSVSGKKVMTVKQPIGVAAALVPWNYPVAMILRKAGAALAAGCTMMIKPSPETPLSVLTLALLAEEGGFPKGVLNVLPTSLKNTPEVSEALCHHPLVRKVTFTGSTRIGKLIAKLCTDGMKKVALELGGNCPFIIFSDASLVQAADALMNLKWRNAGQACISANRVYVQSDVYDQFAEILMERTAKLVVGHGSLPSSTMGPVTTPQSLDRARSQVEDARKHGASIALGGDRVKDMPGFFFQPTIILDATKEMRVTQEETFAPIVTLYRFETEEEAIEAANDTSMGLASYVFTKNIDRAFRLVEDLEAGMIGLNTSSISAADSPFGGIKESGYGKEAGKDVAVEEYLVTKVASFALESRV</sequence>
<evidence type="ECO:0000256" key="2">
    <source>
        <dbReference type="ARBA" id="ARBA00009986"/>
    </source>
</evidence>
<dbReference type="InterPro" id="IPR016163">
    <property type="entry name" value="Ald_DH_C"/>
</dbReference>
<proteinExistence type="inferred from homology"/>
<dbReference type="Proteomes" id="UP000019484">
    <property type="component" value="Unassembled WGS sequence"/>
</dbReference>
<comment type="pathway">
    <text evidence="1">Amino-acid degradation; 4-aminobutanoate degradation.</text>
</comment>
<dbReference type="Pfam" id="PF00171">
    <property type="entry name" value="Aldedh"/>
    <property type="match status" value="1"/>
</dbReference>
<dbReference type="OrthoDB" id="310895at2759"/>
<dbReference type="InterPro" id="IPR050740">
    <property type="entry name" value="Aldehyde_DH_Superfamily"/>
</dbReference>
<keyword evidence="6" id="KW-1185">Reference proteome</keyword>
<comment type="caution">
    <text evidence="5">The sequence shown here is derived from an EMBL/GenBank/DDBJ whole genome shotgun (WGS) entry which is preliminary data.</text>
</comment>
<dbReference type="FunFam" id="3.40.605.10:FF:000007">
    <property type="entry name" value="NAD/NADP-dependent betaine aldehyde dehydrogenase"/>
    <property type="match status" value="1"/>
</dbReference>